<gene>
    <name evidence="3" type="ORF">VTAP4600_B0995</name>
</gene>
<name>A0A2N8ZL57_9VIBR</name>
<sequence length="171" mass="19214">MKLINVDKTTYKKRLNLITVVLVGALAILAIAFGSILIALFGATSASGESTGNFHLNLIGVIGAALVCGIALSYLKHTPYFEEVYYVWRLKALQNRIYRRVKTIKQQASKNDRDAIVVLHFYYHSLKLVYSLDNNTLTLPELETNIQQLQQQIDLLGLQVDTDDFDANLIK</sequence>
<keyword evidence="2" id="KW-0812">Transmembrane</keyword>
<keyword evidence="1" id="KW-0175">Coiled coil</keyword>
<evidence type="ECO:0008006" key="5">
    <source>
        <dbReference type="Google" id="ProtNLM"/>
    </source>
</evidence>
<dbReference type="Pfam" id="PF11286">
    <property type="entry name" value="DUF3087"/>
    <property type="match status" value="1"/>
</dbReference>
<evidence type="ECO:0000313" key="3">
    <source>
        <dbReference type="EMBL" id="SON52606.1"/>
    </source>
</evidence>
<keyword evidence="2" id="KW-0472">Membrane</keyword>
<dbReference type="AlphaFoldDB" id="A0A2N8ZL57"/>
<dbReference type="EMBL" id="LT960612">
    <property type="protein sequence ID" value="SON52606.1"/>
    <property type="molecule type" value="Genomic_DNA"/>
</dbReference>
<organism evidence="3 4">
    <name type="scientific">Vibrio tapetis subsp. tapetis</name>
    <dbReference type="NCBI Taxonomy" id="1671868"/>
    <lineage>
        <taxon>Bacteria</taxon>
        <taxon>Pseudomonadati</taxon>
        <taxon>Pseudomonadota</taxon>
        <taxon>Gammaproteobacteria</taxon>
        <taxon>Vibrionales</taxon>
        <taxon>Vibrionaceae</taxon>
        <taxon>Vibrio</taxon>
    </lineage>
</organism>
<feature type="coiled-coil region" evidence="1">
    <location>
        <begin position="132"/>
        <end position="159"/>
    </location>
</feature>
<feature type="transmembrane region" description="Helical" evidence="2">
    <location>
        <begin position="20"/>
        <end position="42"/>
    </location>
</feature>
<evidence type="ECO:0000313" key="4">
    <source>
        <dbReference type="Proteomes" id="UP000235828"/>
    </source>
</evidence>
<accession>A0A2N8ZL57</accession>
<dbReference type="InterPro" id="IPR021438">
    <property type="entry name" value="DUF3087"/>
</dbReference>
<proteinExistence type="predicted"/>
<reference evidence="3 4" key="1">
    <citation type="submission" date="2017-10" db="EMBL/GenBank/DDBJ databases">
        <authorList>
            <person name="Banno H."/>
            <person name="Chua N.-H."/>
        </authorList>
    </citation>
    <scope>NUCLEOTIDE SEQUENCE [LARGE SCALE GENOMIC DNA]</scope>
    <source>
        <strain evidence="3">Vibrio tapetis CECT4600</strain>
    </source>
</reference>
<dbReference type="OrthoDB" id="6118114at2"/>
<dbReference type="Proteomes" id="UP000235828">
    <property type="component" value="Chromosome B"/>
</dbReference>
<keyword evidence="2" id="KW-1133">Transmembrane helix</keyword>
<dbReference type="KEGG" id="vta:B0995"/>
<keyword evidence="4" id="KW-1185">Reference proteome</keyword>
<evidence type="ECO:0000256" key="1">
    <source>
        <dbReference type="SAM" id="Coils"/>
    </source>
</evidence>
<feature type="transmembrane region" description="Helical" evidence="2">
    <location>
        <begin position="54"/>
        <end position="75"/>
    </location>
</feature>
<protein>
    <recommendedName>
        <fullName evidence="5">DUF3087 domain-containing protein</fullName>
    </recommendedName>
</protein>
<dbReference type="RefSeq" id="WP_102524815.1">
    <property type="nucleotide sequence ID" value="NZ_LT960612.1"/>
</dbReference>
<evidence type="ECO:0000256" key="2">
    <source>
        <dbReference type="SAM" id="Phobius"/>
    </source>
</evidence>